<keyword evidence="1" id="KW-0802">TPR repeat</keyword>
<dbReference type="InterPro" id="IPR030887">
    <property type="entry name" value="Beta-barrel_YaiO"/>
</dbReference>
<reference evidence="4" key="1">
    <citation type="journal article" date="2019" name="Int. J. Syst. Evol. Microbiol.">
        <title>The Global Catalogue of Microorganisms (GCM) 10K type strain sequencing project: providing services to taxonomists for standard genome sequencing and annotation.</title>
        <authorList>
            <consortium name="The Broad Institute Genomics Platform"/>
            <consortium name="The Broad Institute Genome Sequencing Center for Infectious Disease"/>
            <person name="Wu L."/>
            <person name="Ma J."/>
        </authorList>
    </citation>
    <scope>NUCLEOTIDE SEQUENCE [LARGE SCALE GENOMIC DNA]</scope>
    <source>
        <strain evidence="4">LMG 29247</strain>
    </source>
</reference>
<accession>A0ABW4KZ03</accession>
<evidence type="ECO:0000313" key="3">
    <source>
        <dbReference type="EMBL" id="MFD1712461.1"/>
    </source>
</evidence>
<dbReference type="Pfam" id="PF14559">
    <property type="entry name" value="TPR_19"/>
    <property type="match status" value="1"/>
</dbReference>
<dbReference type="EMBL" id="JBHUEJ010000044">
    <property type="protein sequence ID" value="MFD1712461.1"/>
    <property type="molecule type" value="Genomic_DNA"/>
</dbReference>
<dbReference type="Gene3D" id="1.25.40.10">
    <property type="entry name" value="Tetratricopeptide repeat domain"/>
    <property type="match status" value="1"/>
</dbReference>
<evidence type="ECO:0000259" key="2">
    <source>
        <dbReference type="Pfam" id="PF19413"/>
    </source>
</evidence>
<dbReference type="Proteomes" id="UP001597304">
    <property type="component" value="Unassembled WGS sequence"/>
</dbReference>
<evidence type="ECO:0000313" key="4">
    <source>
        <dbReference type="Proteomes" id="UP001597304"/>
    </source>
</evidence>
<dbReference type="Pfam" id="PF13428">
    <property type="entry name" value="TPR_14"/>
    <property type="match status" value="1"/>
</dbReference>
<evidence type="ECO:0000256" key="1">
    <source>
        <dbReference type="PROSITE-ProRule" id="PRU00339"/>
    </source>
</evidence>
<dbReference type="SUPFAM" id="SSF48452">
    <property type="entry name" value="TPR-like"/>
    <property type="match status" value="1"/>
</dbReference>
<dbReference type="PROSITE" id="PS50005">
    <property type="entry name" value="TPR"/>
    <property type="match status" value="1"/>
</dbReference>
<dbReference type="SUPFAM" id="SSF56935">
    <property type="entry name" value="Porins"/>
    <property type="match status" value="1"/>
</dbReference>
<proteinExistence type="predicted"/>
<protein>
    <submittedName>
        <fullName evidence="3">YaiO family outer membrane beta-barrel protein</fullName>
    </submittedName>
</protein>
<feature type="repeat" description="TPR" evidence="1">
    <location>
        <begin position="40"/>
        <end position="73"/>
    </location>
</feature>
<dbReference type="NCBIfam" id="TIGR04390">
    <property type="entry name" value="OMP_YaiO_dom"/>
    <property type="match status" value="1"/>
</dbReference>
<sequence>MTFSLLALGSHGYAAPSTEGTATELEFQARARLARQADDPAALADLARALAWQERWDEAQALYERLLRATPDDADHLLGLAQIWKGRGHPDRALPLLRRARALAPDYQDVWQSEIQALSASGQPEQARKLKELAHQRFPDAAWAAAPPTSMRPATTVSVDTEFARLSGARGDRREQVLHVVHQWRPRTNVFGGVIRTQQLGTLDRYFYAGTTLPWGPGSTLQLELGGSSTHHIAPKQRLGVQWQVQPGSGWDLGVGWRLSRYDTATARLWQLSADRYWGSHQWGYTVYLGSARGANAVSHKLMWTYHLSDHDRIGISLSHGHEIEAEGARLSRTQVRSASLSGHHRLTDAWAATWTLGWLQYQPGYLRRGAHVGLRYTF</sequence>
<comment type="caution">
    <text evidence="3">The sequence shown here is derived from an EMBL/GenBank/DDBJ whole genome shotgun (WGS) entry which is preliminary data.</text>
</comment>
<dbReference type="InterPro" id="IPR019734">
    <property type="entry name" value="TPR_rpt"/>
</dbReference>
<name>A0ABW4KZ03_9BURK</name>
<organism evidence="3 4">
    <name type="scientific">Ottowia flava</name>
    <dbReference type="NCBI Taxonomy" id="2675430"/>
    <lineage>
        <taxon>Bacteria</taxon>
        <taxon>Pseudomonadati</taxon>
        <taxon>Pseudomonadota</taxon>
        <taxon>Betaproteobacteria</taxon>
        <taxon>Burkholderiales</taxon>
        <taxon>Comamonadaceae</taxon>
        <taxon>Ottowia</taxon>
    </lineage>
</organism>
<dbReference type="Pfam" id="PF19413">
    <property type="entry name" value="YaiO"/>
    <property type="match status" value="1"/>
</dbReference>
<gene>
    <name evidence="3" type="ORF">ACFSF0_17825</name>
</gene>
<keyword evidence="4" id="KW-1185">Reference proteome</keyword>
<feature type="domain" description="YaiO beta-barrel" evidence="2">
    <location>
        <begin position="157"/>
        <end position="322"/>
    </location>
</feature>
<dbReference type="SMART" id="SM00028">
    <property type="entry name" value="TPR"/>
    <property type="match status" value="2"/>
</dbReference>
<dbReference type="InterPro" id="IPR011990">
    <property type="entry name" value="TPR-like_helical_dom_sf"/>
</dbReference>